<evidence type="ECO:0000256" key="1">
    <source>
        <dbReference type="PROSITE-ProRule" id="PRU00325"/>
    </source>
</evidence>
<dbReference type="GO" id="GO:0061630">
    <property type="term" value="F:ubiquitin protein ligase activity"/>
    <property type="evidence" value="ECO:0007669"/>
    <property type="project" value="InterPro"/>
</dbReference>
<keyword evidence="1" id="KW-0862">Zinc</keyword>
<dbReference type="Proteomes" id="UP001295469">
    <property type="component" value="Chromosome C02"/>
</dbReference>
<dbReference type="Pfam" id="PF04434">
    <property type="entry name" value="SWIM"/>
    <property type="match status" value="1"/>
</dbReference>
<evidence type="ECO:0000259" key="2">
    <source>
        <dbReference type="PROSITE" id="PS50966"/>
    </source>
</evidence>
<reference evidence="3" key="1">
    <citation type="submission" date="2021-01" db="EMBL/GenBank/DDBJ databases">
        <authorList>
            <consortium name="Genoscope - CEA"/>
            <person name="William W."/>
        </authorList>
    </citation>
    <scope>NUCLEOTIDE SEQUENCE</scope>
</reference>
<protein>
    <submittedName>
        <fullName evidence="3">(rape) hypothetical protein</fullName>
    </submittedName>
</protein>
<dbReference type="AlphaFoldDB" id="A0A816JU44"/>
<dbReference type="EMBL" id="JAGKQM010000012">
    <property type="protein sequence ID" value="KAH0895701.1"/>
    <property type="molecule type" value="Genomic_DNA"/>
</dbReference>
<feature type="domain" description="SWIM-type" evidence="2">
    <location>
        <begin position="32"/>
        <end position="71"/>
    </location>
</feature>
<dbReference type="InterPro" id="IPR039903">
    <property type="entry name" value="Zswim2"/>
</dbReference>
<dbReference type="PANTHER" id="PTHR21540">
    <property type="entry name" value="RING FINGER AND SWIM DOMAIN-CONTAINING PROTEIN 2"/>
    <property type="match status" value="1"/>
</dbReference>
<reference evidence="4 5" key="2">
    <citation type="submission" date="2021-05" db="EMBL/GenBank/DDBJ databases">
        <title>Genome Assembly of Synthetic Allotetraploid Brassica napus Reveals Homoeologous Exchanges between Subgenomes.</title>
        <authorList>
            <person name="Davis J.T."/>
        </authorList>
    </citation>
    <scope>NUCLEOTIDE SEQUENCE [LARGE SCALE GENOMIC DNA]</scope>
    <source>
        <strain evidence="5">cv. Da-Ae</strain>
        <tissue evidence="4">Seedling</tissue>
    </source>
</reference>
<dbReference type="OMA" id="ATLTCTC"/>
<dbReference type="Gramene" id="CDX91202">
    <property type="protein sequence ID" value="CDX91202"/>
    <property type="gene ID" value="GSBRNA2T00152014001"/>
</dbReference>
<dbReference type="Proteomes" id="UP000824890">
    <property type="component" value="Unassembled WGS sequence"/>
</dbReference>
<evidence type="ECO:0000313" key="3">
    <source>
        <dbReference type="EMBL" id="CAF1883213.1"/>
    </source>
</evidence>
<evidence type="ECO:0000313" key="5">
    <source>
        <dbReference type="Proteomes" id="UP000824890"/>
    </source>
</evidence>
<name>A0A816JU44_BRANA</name>
<dbReference type="GO" id="GO:0008270">
    <property type="term" value="F:zinc ion binding"/>
    <property type="evidence" value="ECO:0007669"/>
    <property type="project" value="UniProtKB-KW"/>
</dbReference>
<dbReference type="InterPro" id="IPR007527">
    <property type="entry name" value="Znf_SWIM"/>
</dbReference>
<dbReference type="PANTHER" id="PTHR21540:SF0">
    <property type="entry name" value="PHD FAMILY PROTEIN"/>
    <property type="match status" value="1"/>
</dbReference>
<sequence length="181" mass="20024">MSWLSRWRIGYFEISVIGSVSSTVQTPTLFTYSVSLVMSTPSVTLEATLTCTCPDRKKPCKHILFVLIRVLGIPLDDDNYYPHPAQFLQLLSTANSNYGDASSSSSTHELENEMEEEAATCPICLDDIQVIQNVNGECVGGEEGERSVVKCMVNQQEQKNNSNCYLNLEEDDGVGTSQRPC</sequence>
<organism evidence="3">
    <name type="scientific">Brassica napus</name>
    <name type="common">Rape</name>
    <dbReference type="NCBI Taxonomy" id="3708"/>
    <lineage>
        <taxon>Eukaryota</taxon>
        <taxon>Viridiplantae</taxon>
        <taxon>Streptophyta</taxon>
        <taxon>Embryophyta</taxon>
        <taxon>Tracheophyta</taxon>
        <taxon>Spermatophyta</taxon>
        <taxon>Magnoliopsida</taxon>
        <taxon>eudicotyledons</taxon>
        <taxon>Gunneridae</taxon>
        <taxon>Pentapetalae</taxon>
        <taxon>rosids</taxon>
        <taxon>malvids</taxon>
        <taxon>Brassicales</taxon>
        <taxon>Brassicaceae</taxon>
        <taxon>Brassiceae</taxon>
        <taxon>Brassica</taxon>
    </lineage>
</organism>
<accession>A0A816JU44</accession>
<proteinExistence type="predicted"/>
<dbReference type="EMBL" id="HG994366">
    <property type="protein sequence ID" value="CAF1883213.1"/>
    <property type="molecule type" value="Genomic_DNA"/>
</dbReference>
<evidence type="ECO:0000313" key="4">
    <source>
        <dbReference type="EMBL" id="KAH0895701.1"/>
    </source>
</evidence>
<dbReference type="PROSITE" id="PS50966">
    <property type="entry name" value="ZF_SWIM"/>
    <property type="match status" value="1"/>
</dbReference>
<gene>
    <name evidence="3" type="ORF">DARMORV10_C02P05290.1</name>
    <name evidence="4" type="ORF">HID58_045269</name>
</gene>
<keyword evidence="1" id="KW-0479">Metal-binding</keyword>
<keyword evidence="5" id="KW-1185">Reference proteome</keyword>
<keyword evidence="1" id="KW-0863">Zinc-finger</keyword>